<name>A0A1E3U7S9_9FIRM</name>
<evidence type="ECO:0000313" key="2">
    <source>
        <dbReference type="Proteomes" id="UP000094271"/>
    </source>
</evidence>
<organism evidence="1 2">
    <name type="scientific">Eisenbergiella tayi</name>
    <dbReference type="NCBI Taxonomy" id="1432052"/>
    <lineage>
        <taxon>Bacteria</taxon>
        <taxon>Bacillati</taxon>
        <taxon>Bacillota</taxon>
        <taxon>Clostridia</taxon>
        <taxon>Lachnospirales</taxon>
        <taxon>Lachnospiraceae</taxon>
        <taxon>Eisenbergiella</taxon>
    </lineage>
</organism>
<dbReference type="Proteomes" id="UP000094271">
    <property type="component" value="Unassembled WGS sequence"/>
</dbReference>
<dbReference type="SUPFAM" id="SSF52777">
    <property type="entry name" value="CoA-dependent acyltransferases"/>
    <property type="match status" value="2"/>
</dbReference>
<dbReference type="OrthoDB" id="7321121at2"/>
<comment type="caution">
    <text evidence="1">The sequence shown here is derived from an EMBL/GenBank/DDBJ whole genome shotgun (WGS) entry which is preliminary data.</text>
</comment>
<protein>
    <recommendedName>
        <fullName evidence="3">Condensation domain-containing protein</fullName>
    </recommendedName>
</protein>
<dbReference type="AlphaFoldDB" id="A0A1E3U7S9"/>
<sequence>MGKREEWKCSLCEDQSGIQKRETGNKKRVRGQGLDRLQSLRDGKVICPVINCHLQLEGSFDRKRLARAVEQTRSYVPELFYSYDKRRGCFTENHSEKIRVLYPIENNLPRIAGRGWDPTTGPQLRLGYRQEGKMTSLVIGMTHFISDAKGLLTYISLLTALYNGDTPPFKPENTRSIAYMVHKTRVGPSTCQEKQVVRQNKTSGLPGKDGGGLFCLNMEMSSPQMEQLSHKAHEYGATMNEVFLAAYARVITRLYGMETVLIPCPADLRRFGNFSHVLTVANMTGLYRVVVEVRKEHRFTDTLQQLHLEMLTQKKRRRCFAGLSLLQRLGGRIPPALLKYPVRTGYPSVPFSYSNIGVIDSEGVHFRGCRTRKCFLTGAYRKAPDFQLTVSAYQNTATLNTVLCGNDVRRRNAARVLSLVRRELLDWIREAEK</sequence>
<proteinExistence type="predicted"/>
<dbReference type="Gene3D" id="3.30.559.30">
    <property type="entry name" value="Nonribosomal peptide synthetase, condensation domain"/>
    <property type="match status" value="1"/>
</dbReference>
<reference evidence="1 2" key="1">
    <citation type="submission" date="2016-08" db="EMBL/GenBank/DDBJ databases">
        <authorList>
            <person name="Seilhamer J.J."/>
        </authorList>
    </citation>
    <scope>NUCLEOTIDE SEQUENCE [LARGE SCALE GENOMIC DNA]</scope>
    <source>
        <strain evidence="1 2">NML150140-1</strain>
    </source>
</reference>
<accession>A0A1E3U7S9</accession>
<gene>
    <name evidence="1" type="ORF">BEI59_31625</name>
</gene>
<evidence type="ECO:0008006" key="3">
    <source>
        <dbReference type="Google" id="ProtNLM"/>
    </source>
</evidence>
<dbReference type="RefSeq" id="WP_069422900.1">
    <property type="nucleotide sequence ID" value="NZ_MEHA01000038.1"/>
</dbReference>
<evidence type="ECO:0000313" key="1">
    <source>
        <dbReference type="EMBL" id="ODR42275.1"/>
    </source>
</evidence>
<dbReference type="EMBL" id="MEHA01000038">
    <property type="protein sequence ID" value="ODR42275.1"/>
    <property type="molecule type" value="Genomic_DNA"/>
</dbReference>